<protein>
    <recommendedName>
        <fullName evidence="4">Cystatin domain-containing protein</fullName>
    </recommendedName>
</protein>
<dbReference type="Proteomes" id="UP001497516">
    <property type="component" value="Chromosome 1"/>
</dbReference>
<dbReference type="PANTHER" id="PTHR47364">
    <property type="entry name" value="CYSTEINE PROTEINASE INHIBITOR 5"/>
    <property type="match status" value="1"/>
</dbReference>
<dbReference type="EMBL" id="OZ034813">
    <property type="protein sequence ID" value="CAL1353764.1"/>
    <property type="molecule type" value="Genomic_DNA"/>
</dbReference>
<dbReference type="InterPro" id="IPR046350">
    <property type="entry name" value="Cystatin_sf"/>
</dbReference>
<dbReference type="InterPro" id="IPR000010">
    <property type="entry name" value="Cystatin_dom"/>
</dbReference>
<dbReference type="GO" id="GO:0004869">
    <property type="term" value="F:cysteine-type endopeptidase inhibitor activity"/>
    <property type="evidence" value="ECO:0007669"/>
    <property type="project" value="UniProtKB-KW"/>
</dbReference>
<evidence type="ECO:0000256" key="2">
    <source>
        <dbReference type="ARBA" id="ARBA00022704"/>
    </source>
</evidence>
<dbReference type="PANTHER" id="PTHR47364:SF2">
    <property type="entry name" value="CYSTEINE PROTEINASE INHIBITOR 5"/>
    <property type="match status" value="1"/>
</dbReference>
<keyword evidence="3" id="KW-0732">Signal</keyword>
<proteinExistence type="predicted"/>
<gene>
    <name evidence="5" type="ORF">LTRI10_LOCUS1637</name>
</gene>
<evidence type="ECO:0000256" key="3">
    <source>
        <dbReference type="SAM" id="SignalP"/>
    </source>
</evidence>
<dbReference type="Gene3D" id="3.10.450.10">
    <property type="match status" value="1"/>
</dbReference>
<keyword evidence="1" id="KW-0646">Protease inhibitor</keyword>
<sequence length="121" mass="13859">MKPVTFLVTLITFVVVLSSVSANPYGGWQPIKSIHTYRVKEIDKFAVGMHNLENDFKHRLRLVNIRRGLFQVADDVNYKLDVMADGGNRLDSKGSMYQTEVHERLGVLELKFFTPIYEGLN</sequence>
<feature type="signal peptide" evidence="3">
    <location>
        <begin position="1"/>
        <end position="22"/>
    </location>
</feature>
<organism evidence="5 6">
    <name type="scientific">Linum trigynum</name>
    <dbReference type="NCBI Taxonomy" id="586398"/>
    <lineage>
        <taxon>Eukaryota</taxon>
        <taxon>Viridiplantae</taxon>
        <taxon>Streptophyta</taxon>
        <taxon>Embryophyta</taxon>
        <taxon>Tracheophyta</taxon>
        <taxon>Spermatophyta</taxon>
        <taxon>Magnoliopsida</taxon>
        <taxon>eudicotyledons</taxon>
        <taxon>Gunneridae</taxon>
        <taxon>Pentapetalae</taxon>
        <taxon>rosids</taxon>
        <taxon>fabids</taxon>
        <taxon>Malpighiales</taxon>
        <taxon>Linaceae</taxon>
        <taxon>Linum</taxon>
    </lineage>
</organism>
<dbReference type="AlphaFoldDB" id="A0AAV2CBU2"/>
<evidence type="ECO:0000259" key="4">
    <source>
        <dbReference type="Pfam" id="PF16845"/>
    </source>
</evidence>
<feature type="chain" id="PRO_5043483370" description="Cystatin domain-containing protein" evidence="3">
    <location>
        <begin position="23"/>
        <end position="121"/>
    </location>
</feature>
<keyword evidence="2" id="KW-0789">Thiol protease inhibitor</keyword>
<dbReference type="Pfam" id="PF16845">
    <property type="entry name" value="SQAPI"/>
    <property type="match status" value="1"/>
</dbReference>
<name>A0AAV2CBU2_9ROSI</name>
<evidence type="ECO:0000313" key="6">
    <source>
        <dbReference type="Proteomes" id="UP001497516"/>
    </source>
</evidence>
<evidence type="ECO:0000313" key="5">
    <source>
        <dbReference type="EMBL" id="CAL1353764.1"/>
    </source>
</evidence>
<dbReference type="SUPFAM" id="SSF54403">
    <property type="entry name" value="Cystatin/monellin"/>
    <property type="match status" value="1"/>
</dbReference>
<reference evidence="5 6" key="1">
    <citation type="submission" date="2024-04" db="EMBL/GenBank/DDBJ databases">
        <authorList>
            <person name="Fracassetti M."/>
        </authorList>
    </citation>
    <scope>NUCLEOTIDE SEQUENCE [LARGE SCALE GENOMIC DNA]</scope>
</reference>
<evidence type="ECO:0000256" key="1">
    <source>
        <dbReference type="ARBA" id="ARBA00022690"/>
    </source>
</evidence>
<accession>A0AAV2CBU2</accession>
<keyword evidence="6" id="KW-1185">Reference proteome</keyword>
<feature type="domain" description="Cystatin" evidence="4">
    <location>
        <begin position="31"/>
        <end position="104"/>
    </location>
</feature>